<dbReference type="Proteomes" id="UP000186400">
    <property type="component" value="Unassembled WGS sequence"/>
</dbReference>
<organism evidence="2 3">
    <name type="scientific">Alkalispirochaeta americana</name>
    <dbReference type="NCBI Taxonomy" id="159291"/>
    <lineage>
        <taxon>Bacteria</taxon>
        <taxon>Pseudomonadati</taxon>
        <taxon>Spirochaetota</taxon>
        <taxon>Spirochaetia</taxon>
        <taxon>Spirochaetales</taxon>
        <taxon>Spirochaetaceae</taxon>
        <taxon>Alkalispirochaeta</taxon>
    </lineage>
</organism>
<evidence type="ECO:0000313" key="2">
    <source>
        <dbReference type="EMBL" id="SIQ98923.1"/>
    </source>
</evidence>
<accession>A0A1N6X9D6</accession>
<proteinExistence type="predicted"/>
<dbReference type="Pfam" id="PF04965">
    <property type="entry name" value="GPW_gp25"/>
    <property type="match status" value="1"/>
</dbReference>
<keyword evidence="3" id="KW-1185">Reference proteome</keyword>
<evidence type="ECO:0000313" key="3">
    <source>
        <dbReference type="Proteomes" id="UP000186400"/>
    </source>
</evidence>
<dbReference type="Gene3D" id="3.10.450.40">
    <property type="match status" value="1"/>
</dbReference>
<gene>
    <name evidence="2" type="ORF">SAMN05920897_12126</name>
</gene>
<dbReference type="RefSeq" id="WP_076489837.1">
    <property type="nucleotide sequence ID" value="NZ_FTMS01000021.1"/>
</dbReference>
<feature type="domain" description="IraD/Gp25-like" evidence="1">
    <location>
        <begin position="28"/>
        <end position="118"/>
    </location>
</feature>
<dbReference type="OrthoDB" id="9802846at2"/>
<sequence>MSGNESFLGTGFSFPISVDNTGNIAQSRYENSIADSIHIILSTSRGERVMRPDFGCNLNDLVFAPNNARTLALAKHYVEEALTRWEHRIVLQDVSVQSDPDRENQINVKIRYLVRSVNTYFNMVYPFYLERGELDTQSQLG</sequence>
<dbReference type="SUPFAM" id="SSF160719">
    <property type="entry name" value="gpW/gp25-like"/>
    <property type="match status" value="1"/>
</dbReference>
<dbReference type="AlphaFoldDB" id="A0A1N6X9D6"/>
<name>A0A1N6X9D6_9SPIO</name>
<reference evidence="2 3" key="1">
    <citation type="submission" date="2017-01" db="EMBL/GenBank/DDBJ databases">
        <authorList>
            <person name="Mah S.A."/>
            <person name="Swanson W.J."/>
            <person name="Moy G.W."/>
            <person name="Vacquier V.D."/>
        </authorList>
    </citation>
    <scope>NUCLEOTIDE SEQUENCE [LARGE SCALE GENOMIC DNA]</scope>
    <source>
        <strain evidence="2 3">ASpG1</strain>
    </source>
</reference>
<dbReference type="EMBL" id="FTMS01000021">
    <property type="protein sequence ID" value="SIQ98923.1"/>
    <property type="molecule type" value="Genomic_DNA"/>
</dbReference>
<evidence type="ECO:0000259" key="1">
    <source>
        <dbReference type="Pfam" id="PF04965"/>
    </source>
</evidence>
<dbReference type="STRING" id="159291.SAMN05920897_12126"/>
<protein>
    <recommendedName>
        <fullName evidence="1">IraD/Gp25-like domain-containing protein</fullName>
    </recommendedName>
</protein>
<dbReference type="InterPro" id="IPR007048">
    <property type="entry name" value="IraD/Gp25-like"/>
</dbReference>